<organism evidence="2 3">
    <name type="scientific">Liparis tanakae</name>
    <name type="common">Tanaka's snailfish</name>
    <dbReference type="NCBI Taxonomy" id="230148"/>
    <lineage>
        <taxon>Eukaryota</taxon>
        <taxon>Metazoa</taxon>
        <taxon>Chordata</taxon>
        <taxon>Craniata</taxon>
        <taxon>Vertebrata</taxon>
        <taxon>Euteleostomi</taxon>
        <taxon>Actinopterygii</taxon>
        <taxon>Neopterygii</taxon>
        <taxon>Teleostei</taxon>
        <taxon>Neoteleostei</taxon>
        <taxon>Acanthomorphata</taxon>
        <taxon>Eupercaria</taxon>
        <taxon>Perciformes</taxon>
        <taxon>Cottioidei</taxon>
        <taxon>Cottales</taxon>
        <taxon>Liparidae</taxon>
        <taxon>Liparis</taxon>
    </lineage>
</organism>
<dbReference type="Proteomes" id="UP000314294">
    <property type="component" value="Unassembled WGS sequence"/>
</dbReference>
<sequence>MFSSPPSTSTTKKGSLTGIWPLLTTTHSVYGRFLSLVSWSSMVSTHHAIQDFAEDHVFPIQPRRLGSQDEELRSVGVGTGVRHTDLNTDVGAHG</sequence>
<gene>
    <name evidence="2" type="ORF">EYF80_050453</name>
</gene>
<evidence type="ECO:0000313" key="3">
    <source>
        <dbReference type="Proteomes" id="UP000314294"/>
    </source>
</evidence>
<dbReference type="OrthoDB" id="10626932at2759"/>
<accession>A0A4Z2FDW1</accession>
<comment type="caution">
    <text evidence="2">The sequence shown here is derived from an EMBL/GenBank/DDBJ whole genome shotgun (WGS) entry which is preliminary data.</text>
</comment>
<name>A0A4Z2FDW1_9TELE</name>
<feature type="region of interest" description="Disordered" evidence="1">
    <location>
        <begin position="69"/>
        <end position="94"/>
    </location>
</feature>
<protein>
    <submittedName>
        <fullName evidence="2">Uncharacterized protein</fullName>
    </submittedName>
</protein>
<keyword evidence="3" id="KW-1185">Reference proteome</keyword>
<evidence type="ECO:0000256" key="1">
    <source>
        <dbReference type="SAM" id="MobiDB-lite"/>
    </source>
</evidence>
<reference evidence="2 3" key="1">
    <citation type="submission" date="2019-03" db="EMBL/GenBank/DDBJ databases">
        <title>First draft genome of Liparis tanakae, snailfish: a comprehensive survey of snailfish specific genes.</title>
        <authorList>
            <person name="Kim W."/>
            <person name="Song I."/>
            <person name="Jeong J.-H."/>
            <person name="Kim D."/>
            <person name="Kim S."/>
            <person name="Ryu S."/>
            <person name="Song J.Y."/>
            <person name="Lee S.K."/>
        </authorList>
    </citation>
    <scope>NUCLEOTIDE SEQUENCE [LARGE SCALE GENOMIC DNA]</scope>
    <source>
        <tissue evidence="2">Muscle</tissue>
    </source>
</reference>
<proteinExistence type="predicted"/>
<evidence type="ECO:0000313" key="2">
    <source>
        <dbReference type="EMBL" id="TNN39377.1"/>
    </source>
</evidence>
<dbReference type="AlphaFoldDB" id="A0A4Z2FDW1"/>
<dbReference type="EMBL" id="SRLO01001285">
    <property type="protein sequence ID" value="TNN39377.1"/>
    <property type="molecule type" value="Genomic_DNA"/>
</dbReference>